<keyword evidence="4" id="KW-1185">Reference proteome</keyword>
<protein>
    <submittedName>
        <fullName evidence="3">HAT dimerisation domain-containing protein / transposase-related</fullName>
    </submittedName>
</protein>
<gene>
    <name evidence="3" type="ORF">SHERM_26090</name>
</gene>
<dbReference type="InterPro" id="IPR012337">
    <property type="entry name" value="RNaseH-like_sf"/>
</dbReference>
<name>A0A9N7RIB3_STRHE</name>
<dbReference type="PANTHER" id="PTHR45749:SF35">
    <property type="entry name" value="AC-LIKE TRANSPOSASE-RELATED"/>
    <property type="match status" value="1"/>
</dbReference>
<dbReference type="PANTHER" id="PTHR45749">
    <property type="match status" value="1"/>
</dbReference>
<dbReference type="InterPro" id="IPR008906">
    <property type="entry name" value="HATC_C_dom"/>
</dbReference>
<evidence type="ECO:0000256" key="1">
    <source>
        <dbReference type="SAM" id="MobiDB-lite"/>
    </source>
</evidence>
<evidence type="ECO:0000259" key="2">
    <source>
        <dbReference type="Pfam" id="PF05699"/>
    </source>
</evidence>
<sequence>MIRFAGRVMTGKRKFESGSSKRKKKERQEILTKSLAGSMDRYVKPTTPVVEVEVSDPTEIVSELPDTPVVEIGQDLTDRNRINSDDNHKEDGGNVNDNDDMNDNNDMNCENLDDLFDPGNWEDNLPQRKNDFLVEKGPVRVTNVVYPINDKGRSFNDKLYTRSLSNGEKLDRSWLVYSEKKDKGRKGRGLTLKSWSDTRRESRVDSVKAIRFQAPQIRDALLHLVEHSGDATTASDARSLAEYELQSFDFLVGVVIWFEILQKVNSVSKAFQKNDMVISESISLLQGLIVFLEEYRNCGFESAKVEAQKIALEMDIEPAFREIRIRRKSKFFDENARDEPIQGAEEYFRVNYFLQIVDNALSSLQLRFVQFQKYEEIFGFLFNLTKLKIMDDESLKHSCVELENFLKHEDNSDIDALELFSELQLLRKALPEGLTKPVEVLEYIKNLYYGFPNAWVAYRILLTIPVTVASAKRSFSKLKLIKNYLRSTMSQDKIEWFGDVIH</sequence>
<evidence type="ECO:0000313" key="4">
    <source>
        <dbReference type="Proteomes" id="UP001153555"/>
    </source>
</evidence>
<feature type="domain" description="HAT C-terminal dimerisation" evidence="2">
    <location>
        <begin position="424"/>
        <end position="492"/>
    </location>
</feature>
<dbReference type="GO" id="GO:0046983">
    <property type="term" value="F:protein dimerization activity"/>
    <property type="evidence" value="ECO:0007669"/>
    <property type="project" value="InterPro"/>
</dbReference>
<dbReference type="EMBL" id="CACSLK010027831">
    <property type="protein sequence ID" value="CAA0830700.1"/>
    <property type="molecule type" value="Genomic_DNA"/>
</dbReference>
<dbReference type="AlphaFoldDB" id="A0A9N7RIB3"/>
<reference evidence="3" key="1">
    <citation type="submission" date="2019-12" db="EMBL/GenBank/DDBJ databases">
        <authorList>
            <person name="Scholes J."/>
        </authorList>
    </citation>
    <scope>NUCLEOTIDE SEQUENCE</scope>
</reference>
<proteinExistence type="predicted"/>
<feature type="compositionally biased region" description="Basic and acidic residues" evidence="1">
    <location>
        <begin position="76"/>
        <end position="92"/>
    </location>
</feature>
<dbReference type="Proteomes" id="UP001153555">
    <property type="component" value="Unassembled WGS sequence"/>
</dbReference>
<dbReference type="OrthoDB" id="1692427at2759"/>
<comment type="caution">
    <text evidence="3">The sequence shown here is derived from an EMBL/GenBank/DDBJ whole genome shotgun (WGS) entry which is preliminary data.</text>
</comment>
<feature type="region of interest" description="Disordered" evidence="1">
    <location>
        <begin position="73"/>
        <end position="107"/>
    </location>
</feature>
<dbReference type="Pfam" id="PF05699">
    <property type="entry name" value="Dimer_Tnp_hAT"/>
    <property type="match status" value="1"/>
</dbReference>
<evidence type="ECO:0000313" key="3">
    <source>
        <dbReference type="EMBL" id="CAA0830700.1"/>
    </source>
</evidence>
<accession>A0A9N7RIB3</accession>
<dbReference type="SUPFAM" id="SSF53098">
    <property type="entry name" value="Ribonuclease H-like"/>
    <property type="match status" value="1"/>
</dbReference>
<organism evidence="3 4">
    <name type="scientific">Striga hermonthica</name>
    <name type="common">Purple witchweed</name>
    <name type="synonym">Buchnera hermonthica</name>
    <dbReference type="NCBI Taxonomy" id="68872"/>
    <lineage>
        <taxon>Eukaryota</taxon>
        <taxon>Viridiplantae</taxon>
        <taxon>Streptophyta</taxon>
        <taxon>Embryophyta</taxon>
        <taxon>Tracheophyta</taxon>
        <taxon>Spermatophyta</taxon>
        <taxon>Magnoliopsida</taxon>
        <taxon>eudicotyledons</taxon>
        <taxon>Gunneridae</taxon>
        <taxon>Pentapetalae</taxon>
        <taxon>asterids</taxon>
        <taxon>lamiids</taxon>
        <taxon>Lamiales</taxon>
        <taxon>Orobanchaceae</taxon>
        <taxon>Buchnereae</taxon>
        <taxon>Striga</taxon>
    </lineage>
</organism>